<dbReference type="PANTHER" id="PTHR47966:SF47">
    <property type="entry name" value="ENDOPEPTIDASE, PUTATIVE (AFU_ORTHOLOGUE AFUA_3G01220)-RELATED"/>
    <property type="match status" value="1"/>
</dbReference>
<reference evidence="7 8" key="1">
    <citation type="submission" date="2015-02" db="EMBL/GenBank/DDBJ databases">
        <title>Draft Genome Sequences of Two Closely-Related Aflatoxigenic Aspergillus Species Obtained from the Cote d'Ivoire.</title>
        <authorList>
            <person name="Moore G.G."/>
            <person name="Beltz S.B."/>
            <person name="Mack B.M."/>
        </authorList>
    </citation>
    <scope>NUCLEOTIDE SEQUENCE [LARGE SCALE GENOMIC DNA]</scope>
    <source>
        <strain evidence="7 8">SRRC1468</strain>
    </source>
</reference>
<keyword evidence="4" id="KW-0472">Membrane</keyword>
<feature type="active site" evidence="3">
    <location>
        <position position="60"/>
    </location>
</feature>
<dbReference type="Proteomes" id="UP000034291">
    <property type="component" value="Unassembled WGS sequence"/>
</dbReference>
<dbReference type="STRING" id="308745.A0A0F8WRZ7"/>
<name>A0A0F8WRZ7_9EURO</name>
<evidence type="ECO:0000256" key="4">
    <source>
        <dbReference type="SAM" id="Phobius"/>
    </source>
</evidence>
<evidence type="ECO:0000313" key="7">
    <source>
        <dbReference type="EMBL" id="KKK14027.1"/>
    </source>
</evidence>
<dbReference type="InterPro" id="IPR034164">
    <property type="entry name" value="Pepsin-like_dom"/>
</dbReference>
<dbReference type="InterPro" id="IPR001461">
    <property type="entry name" value="Aspartic_peptidase_A1"/>
</dbReference>
<evidence type="ECO:0000259" key="6">
    <source>
        <dbReference type="PROSITE" id="PS51767"/>
    </source>
</evidence>
<comment type="similarity">
    <text evidence="1">Belongs to the peptidase A1 family.</text>
</comment>
<dbReference type="Gene3D" id="2.40.70.10">
    <property type="entry name" value="Acid Proteases"/>
    <property type="match status" value="2"/>
</dbReference>
<dbReference type="GO" id="GO:0006508">
    <property type="term" value="P:proteolysis"/>
    <property type="evidence" value="ECO:0007669"/>
    <property type="project" value="InterPro"/>
</dbReference>
<proteinExistence type="inferred from homology"/>
<dbReference type="CDD" id="cd05471">
    <property type="entry name" value="pepsin_like"/>
    <property type="match status" value="1"/>
</dbReference>
<keyword evidence="4" id="KW-1133">Transmembrane helix</keyword>
<keyword evidence="5" id="KW-0732">Signal</keyword>
<feature type="transmembrane region" description="Helical" evidence="4">
    <location>
        <begin position="420"/>
        <end position="441"/>
    </location>
</feature>
<gene>
    <name evidence="7" type="ORF">ARAM_007589</name>
</gene>
<keyword evidence="2" id="KW-0378">Hydrolase</keyword>
<dbReference type="EMBL" id="JZBS01003691">
    <property type="protein sequence ID" value="KKK14027.1"/>
    <property type="molecule type" value="Genomic_DNA"/>
</dbReference>
<feature type="active site" evidence="3">
    <location>
        <position position="291"/>
    </location>
</feature>
<protein>
    <recommendedName>
        <fullName evidence="6">Peptidase A1 domain-containing protein</fullName>
    </recommendedName>
</protein>
<evidence type="ECO:0000313" key="8">
    <source>
        <dbReference type="Proteomes" id="UP000034291"/>
    </source>
</evidence>
<dbReference type="PRINTS" id="PR00792">
    <property type="entry name" value="PEPSIN"/>
</dbReference>
<dbReference type="InterPro" id="IPR021109">
    <property type="entry name" value="Peptidase_aspartic_dom_sf"/>
</dbReference>
<dbReference type="SUPFAM" id="SSF50630">
    <property type="entry name" value="Acid proteases"/>
    <property type="match status" value="1"/>
</dbReference>
<dbReference type="GO" id="GO:0000324">
    <property type="term" value="C:fungal-type vacuole"/>
    <property type="evidence" value="ECO:0007669"/>
    <property type="project" value="TreeGrafter"/>
</dbReference>
<dbReference type="Pfam" id="PF00026">
    <property type="entry name" value="Asp"/>
    <property type="match status" value="1"/>
</dbReference>
<accession>A0A0F8WRZ7</accession>
<dbReference type="GO" id="GO:0004190">
    <property type="term" value="F:aspartic-type endopeptidase activity"/>
    <property type="evidence" value="ECO:0007669"/>
    <property type="project" value="InterPro"/>
</dbReference>
<dbReference type="InterPro" id="IPR033121">
    <property type="entry name" value="PEPTIDASE_A1"/>
</dbReference>
<sequence length="445" mass="47240">MHLRHFTASQLLVGATALSVPLKPRADSQGSTISLHATLYGSRFNVKTTVGQDELELLVDTGSSDLFVVEENFQCVTQNSTGQLYDIAQSFCGFADAYYSPNSSTYQSISDEVFEATYGAGVARGVMAYEDITLGNITVKRQEFGAVNWASPMSLGVSGVLGLAYPPITSAYELNRTLDDDDLSTQGQSQPYNPLFVNMYQRSQVQSYFSLALNRLSASVAEGDGGYMTLGGLPPVKLGSNLTTVAAEFYEAVALLSSTGQRLRSYWAITNQGIAWGDHHQNTTAYQTIIDSGSPLISVPESVATAYNALFSSPAASWDSTQGAYVVDCNATAPAFSVTIGGQTFALDKSDLVIQTGEDFCLSAIVPGITIDVGNGTSTPALHILGAPFLKNVVAVFDFGNHEMKFAARASEETTSGTSLAAVTMGSSSALVALIAAVWLFQGFF</sequence>
<evidence type="ECO:0000256" key="2">
    <source>
        <dbReference type="ARBA" id="ARBA00022801"/>
    </source>
</evidence>
<evidence type="ECO:0000256" key="1">
    <source>
        <dbReference type="ARBA" id="ARBA00007447"/>
    </source>
</evidence>
<feature type="chain" id="PRO_5002529163" description="Peptidase A1 domain-containing protein" evidence="5">
    <location>
        <begin position="18"/>
        <end position="445"/>
    </location>
</feature>
<dbReference type="OrthoDB" id="15189at2759"/>
<comment type="caution">
    <text evidence="7">The sequence shown here is derived from an EMBL/GenBank/DDBJ whole genome shotgun (WGS) entry which is preliminary data.</text>
</comment>
<keyword evidence="8" id="KW-1185">Reference proteome</keyword>
<evidence type="ECO:0000256" key="5">
    <source>
        <dbReference type="SAM" id="SignalP"/>
    </source>
</evidence>
<keyword evidence="4" id="KW-0812">Transmembrane</keyword>
<evidence type="ECO:0000256" key="3">
    <source>
        <dbReference type="PIRSR" id="PIRSR601461-1"/>
    </source>
</evidence>
<dbReference type="AlphaFoldDB" id="A0A0F8WRZ7"/>
<dbReference type="PROSITE" id="PS51767">
    <property type="entry name" value="PEPTIDASE_A1"/>
    <property type="match status" value="1"/>
</dbReference>
<organism evidence="7 8">
    <name type="scientific">Aspergillus rambellii</name>
    <dbReference type="NCBI Taxonomy" id="308745"/>
    <lineage>
        <taxon>Eukaryota</taxon>
        <taxon>Fungi</taxon>
        <taxon>Dikarya</taxon>
        <taxon>Ascomycota</taxon>
        <taxon>Pezizomycotina</taxon>
        <taxon>Eurotiomycetes</taxon>
        <taxon>Eurotiomycetidae</taxon>
        <taxon>Eurotiales</taxon>
        <taxon>Aspergillaceae</taxon>
        <taxon>Aspergillus</taxon>
        <taxon>Aspergillus subgen. Nidulantes</taxon>
    </lineage>
</organism>
<feature type="signal peptide" evidence="5">
    <location>
        <begin position="1"/>
        <end position="17"/>
    </location>
</feature>
<feature type="domain" description="Peptidase A1" evidence="6">
    <location>
        <begin position="44"/>
        <end position="407"/>
    </location>
</feature>
<dbReference type="PANTHER" id="PTHR47966">
    <property type="entry name" value="BETA-SITE APP-CLEAVING ENZYME, ISOFORM A-RELATED"/>
    <property type="match status" value="1"/>
</dbReference>